<name>A0A1F6TQL0_9PROT</name>
<evidence type="ECO:0000259" key="1">
    <source>
        <dbReference type="Pfam" id="PF04293"/>
    </source>
</evidence>
<protein>
    <submittedName>
        <fullName evidence="3">Stage V sporulation protein R</fullName>
    </submittedName>
</protein>
<dbReference type="PANTHER" id="PTHR30029">
    <property type="entry name" value="STAGE V SPORULATION PROTEIN R"/>
    <property type="match status" value="1"/>
</dbReference>
<dbReference type="STRING" id="1817760.A2151_01655"/>
<dbReference type="InterPro" id="IPR056174">
    <property type="entry name" value="SpoVR_N"/>
</dbReference>
<dbReference type="AlphaFoldDB" id="A0A1F6TQL0"/>
<reference evidence="3 4" key="1">
    <citation type="journal article" date="2016" name="Nat. Commun.">
        <title>Thousands of microbial genomes shed light on interconnected biogeochemical processes in an aquifer system.</title>
        <authorList>
            <person name="Anantharaman K."/>
            <person name="Brown C.T."/>
            <person name="Hug L.A."/>
            <person name="Sharon I."/>
            <person name="Castelle C.J."/>
            <person name="Probst A.J."/>
            <person name="Thomas B.C."/>
            <person name="Singh A."/>
            <person name="Wilkins M.J."/>
            <person name="Karaoz U."/>
            <person name="Brodie E.L."/>
            <person name="Williams K.H."/>
            <person name="Hubbard S.S."/>
            <person name="Banfield J.F."/>
        </authorList>
    </citation>
    <scope>NUCLEOTIDE SEQUENCE [LARGE SCALE GENOMIC DNA]</scope>
</reference>
<gene>
    <name evidence="3" type="ORF">A2151_01655</name>
</gene>
<dbReference type="InterPro" id="IPR007390">
    <property type="entry name" value="Spore_V_R"/>
</dbReference>
<dbReference type="Proteomes" id="UP000178885">
    <property type="component" value="Unassembled WGS sequence"/>
</dbReference>
<feature type="domain" description="SpoVR protein-like N-terminal" evidence="1">
    <location>
        <begin position="5"/>
        <end position="402"/>
    </location>
</feature>
<comment type="caution">
    <text evidence="3">The sequence shown here is derived from an EMBL/GenBank/DDBJ whole genome shotgun (WGS) entry which is preliminary data.</text>
</comment>
<feature type="domain" description="SpoVR-like C-terminal" evidence="2">
    <location>
        <begin position="405"/>
        <end position="455"/>
    </location>
</feature>
<proteinExistence type="predicted"/>
<dbReference type="Pfam" id="PF04293">
    <property type="entry name" value="SpoVR"/>
    <property type="match status" value="1"/>
</dbReference>
<evidence type="ECO:0000313" key="3">
    <source>
        <dbReference type="EMBL" id="OGI47427.1"/>
    </source>
</evidence>
<dbReference type="EMBL" id="MFSU01000056">
    <property type="protein sequence ID" value="OGI47427.1"/>
    <property type="molecule type" value="Genomic_DNA"/>
</dbReference>
<dbReference type="PANTHER" id="PTHR30029:SF2">
    <property type="entry name" value="STAGE V SPORULATION PROTEIN R"/>
    <property type="match status" value="1"/>
</dbReference>
<dbReference type="Pfam" id="PF24755">
    <property type="entry name" value="SpoVR_C"/>
    <property type="match status" value="1"/>
</dbReference>
<accession>A0A1F6TQL0</accession>
<evidence type="ECO:0000259" key="2">
    <source>
        <dbReference type="Pfam" id="PF24755"/>
    </source>
</evidence>
<dbReference type="InterPro" id="IPR057008">
    <property type="entry name" value="SpoVR-like_C"/>
</dbReference>
<sequence length="476" mass="56030">MTPSWTLQDLQQWDERIRARVEAFGLSYFPQEFEICDPEQMLGYMAYHGLPAQYPHWSFGKAYERLKTLYHYGVSGLPYEMVINSDPALAYLMRDNSLCLQILTMAHVYGHNDFFRNNFMFRDTRPEFTIGLFKLHADRVRDYVEDPSIGLQQVEETLDAAHALSLQCRRYGAIRKLTRAEQEEHALAAAAPPHDPYARIHKRPEYQAPDLSRVPLEPEEDLLLFIAEHNPYLSEWQRDLLRIAHQQAQYFIPQLETKIMNEGWASYWHYRILNSLELPESLYLEFLVHHNQVLRPQSGGINPYHLGFKIWQGIERRYDAPTEDEIRQHGTPEMSGVEKLFEVRQTDRDVSFLRRFLTPALMRELDLFEYQREGDKLVVSKVSDEEHWEEVKRTLLQNVGMGTVPVIRIADADFRHNRVLLIEHEHDGRDLQPEYLEKTMGYLFQLWGRPVLLKTRLHGQPATFSRTESGFEQLKS</sequence>
<organism evidence="3 4">
    <name type="scientific">Candidatus Muproteobacteria bacterium RBG_16_65_34</name>
    <dbReference type="NCBI Taxonomy" id="1817760"/>
    <lineage>
        <taxon>Bacteria</taxon>
        <taxon>Pseudomonadati</taxon>
        <taxon>Pseudomonadota</taxon>
        <taxon>Candidatus Muproteobacteria</taxon>
    </lineage>
</organism>
<evidence type="ECO:0000313" key="4">
    <source>
        <dbReference type="Proteomes" id="UP000178885"/>
    </source>
</evidence>